<feature type="region of interest" description="Disordered" evidence="1">
    <location>
        <begin position="77"/>
        <end position="119"/>
    </location>
</feature>
<evidence type="ECO:0000313" key="3">
    <source>
        <dbReference type="Proteomes" id="UP000242474"/>
    </source>
</evidence>
<organism evidence="2 3">
    <name type="scientific">Coemansia reversa (strain ATCC 12441 / NRRL 1564)</name>
    <dbReference type="NCBI Taxonomy" id="763665"/>
    <lineage>
        <taxon>Eukaryota</taxon>
        <taxon>Fungi</taxon>
        <taxon>Fungi incertae sedis</taxon>
        <taxon>Zoopagomycota</taxon>
        <taxon>Kickxellomycotina</taxon>
        <taxon>Kickxellomycetes</taxon>
        <taxon>Kickxellales</taxon>
        <taxon>Kickxellaceae</taxon>
        <taxon>Coemansia</taxon>
    </lineage>
</organism>
<dbReference type="OrthoDB" id="5573422at2759"/>
<reference evidence="2 3" key="1">
    <citation type="journal article" date="2015" name="Genome Biol. Evol.">
        <title>Phylogenomic analyses indicate that early fungi evolved digesting cell walls of algal ancestors of land plants.</title>
        <authorList>
            <person name="Chang Y."/>
            <person name="Wang S."/>
            <person name="Sekimoto S."/>
            <person name="Aerts A.L."/>
            <person name="Choi C."/>
            <person name="Clum A."/>
            <person name="LaButti K.M."/>
            <person name="Lindquist E.A."/>
            <person name="Yee Ngan C."/>
            <person name="Ohm R.A."/>
            <person name="Salamov A.A."/>
            <person name="Grigoriev I.V."/>
            <person name="Spatafora J.W."/>
            <person name="Berbee M.L."/>
        </authorList>
    </citation>
    <scope>NUCLEOTIDE SEQUENCE [LARGE SCALE GENOMIC DNA]</scope>
    <source>
        <strain evidence="2 3">NRRL 1564</strain>
    </source>
</reference>
<dbReference type="Proteomes" id="UP000242474">
    <property type="component" value="Unassembled WGS sequence"/>
</dbReference>
<dbReference type="AlphaFoldDB" id="A0A2G5B7T7"/>
<proteinExistence type="predicted"/>
<feature type="compositionally biased region" description="Basic and acidic residues" evidence="1">
    <location>
        <begin position="85"/>
        <end position="97"/>
    </location>
</feature>
<feature type="compositionally biased region" description="Polar residues" evidence="1">
    <location>
        <begin position="332"/>
        <end position="350"/>
    </location>
</feature>
<gene>
    <name evidence="2" type="ORF">COEREDRAFT_82284</name>
</gene>
<name>A0A2G5B7T7_COERN</name>
<sequence length="442" mass="46205">MVAAVVEVVSRSGVRRSNKLGAKQACPNCANRIEQFSVDTNCKFRMCSNTSCTWPFDSGDMETCFEHDATVPSIRKRAKRRKAQATREERRIKRRQSEAQGQMGVTNSTESVQALDPPITRTNSGIDLLSTSLPNTGAALTDWLAGLCNDGSTENTGLQGKYKQNDSDLTCADNGALPANWLETLLAGSASASTAVTQSCDLRNGLTASSSLSPVVDSITQTSNGPVDANVADLFAAFNSAVNTTVPLPNLDDAVIPHTTRHPSPATSESAGDEVDSHTPLSSGELELLITGKSSDSRNVPHPQQQSMVSCSAVGSGSSYLDSLTMLLSPPESATTGPSLPSAKQGSDSTLDLLGSQPWSAQSDTTVTAQHGLLDFNHLLASSTASAPNFSQQLPVGTTAGLSVVSQTTTPGFASDVASPLDANSIIENIFGTSSKLTPNVL</sequence>
<protein>
    <submittedName>
        <fullName evidence="2">Uncharacterized protein</fullName>
    </submittedName>
</protein>
<keyword evidence="3" id="KW-1185">Reference proteome</keyword>
<dbReference type="EMBL" id="KZ303510">
    <property type="protein sequence ID" value="PIA15078.1"/>
    <property type="molecule type" value="Genomic_DNA"/>
</dbReference>
<feature type="region of interest" description="Disordered" evidence="1">
    <location>
        <begin position="253"/>
        <end position="280"/>
    </location>
</feature>
<feature type="region of interest" description="Disordered" evidence="1">
    <location>
        <begin position="328"/>
        <end position="358"/>
    </location>
</feature>
<accession>A0A2G5B7T7</accession>
<feature type="compositionally biased region" description="Polar residues" evidence="1">
    <location>
        <begin position="98"/>
        <end position="112"/>
    </location>
</feature>
<evidence type="ECO:0000313" key="2">
    <source>
        <dbReference type="EMBL" id="PIA15078.1"/>
    </source>
</evidence>
<evidence type="ECO:0000256" key="1">
    <source>
        <dbReference type="SAM" id="MobiDB-lite"/>
    </source>
</evidence>